<dbReference type="STRING" id="356882.A0A423W159"/>
<evidence type="ECO:0000259" key="6">
    <source>
        <dbReference type="Pfam" id="PF01494"/>
    </source>
</evidence>
<evidence type="ECO:0000256" key="1">
    <source>
        <dbReference type="ARBA" id="ARBA00007992"/>
    </source>
</evidence>
<feature type="transmembrane region" description="Helical" evidence="5">
    <location>
        <begin position="12"/>
        <end position="30"/>
    </location>
</feature>
<dbReference type="GO" id="GO:0016491">
    <property type="term" value="F:oxidoreductase activity"/>
    <property type="evidence" value="ECO:0007669"/>
    <property type="project" value="UniProtKB-KW"/>
</dbReference>
<dbReference type="InterPro" id="IPR051104">
    <property type="entry name" value="FAD_monoxygenase"/>
</dbReference>
<accession>A0A423W159</accession>
<dbReference type="PANTHER" id="PTHR46720:SF3">
    <property type="entry name" value="FAD-BINDING DOMAIN-CONTAINING PROTEIN-RELATED"/>
    <property type="match status" value="1"/>
</dbReference>
<reference evidence="7 8" key="1">
    <citation type="submission" date="2015-09" db="EMBL/GenBank/DDBJ databases">
        <title>Host preference determinants of Valsa canker pathogens revealed by comparative genomics.</title>
        <authorList>
            <person name="Yin Z."/>
            <person name="Huang L."/>
        </authorList>
    </citation>
    <scope>NUCLEOTIDE SEQUENCE [LARGE SCALE GENOMIC DNA]</scope>
    <source>
        <strain evidence="7 8">03-1</strain>
    </source>
</reference>
<keyword evidence="2" id="KW-0285">Flavoprotein</keyword>
<dbReference type="Gene3D" id="3.50.50.60">
    <property type="entry name" value="FAD/NAD(P)-binding domain"/>
    <property type="match status" value="1"/>
</dbReference>
<dbReference type="SUPFAM" id="SSF51905">
    <property type="entry name" value="FAD/NAD(P)-binding domain"/>
    <property type="match status" value="1"/>
</dbReference>
<dbReference type="AlphaFoldDB" id="A0A423W159"/>
<dbReference type="Proteomes" id="UP000283895">
    <property type="component" value="Unassembled WGS sequence"/>
</dbReference>
<evidence type="ECO:0000256" key="4">
    <source>
        <dbReference type="ARBA" id="ARBA00023002"/>
    </source>
</evidence>
<dbReference type="GO" id="GO:0071949">
    <property type="term" value="F:FAD binding"/>
    <property type="evidence" value="ECO:0007669"/>
    <property type="project" value="InterPro"/>
</dbReference>
<gene>
    <name evidence="7" type="ORF">VMCG_07542</name>
</gene>
<dbReference type="PRINTS" id="PR00420">
    <property type="entry name" value="RNGMNOXGNASE"/>
</dbReference>
<sequence length="454" mass="49929">MSDYQKQPHDLDVAIVGGGIVGVVIALGLLHHGMRVHIFEQASDFHEIGAGLAFTGVSRECMRQLNPAILDALGRISNKNRHPYYRYWDGYNKAPSAREKPLFELSMDGMDFWACLRTDLLKEMAAELPAGVATFDKQLADYEDGENGETKAAVDFPCVRSPLILAYAVVGCDGIKSRTRQVLLGARNPQAYSSYSHKVAYRAVVPMSKGIDVLGEDKANNQCLFMGPDAHVLTYPIANYTLVNVVIVVSDPSPWPENTHTTGTSDRTEVENALIDWAPPVRNLLALLPDNLNKWALFDMASNPASTYALGRVCLAGDAAHASSPHHGAGASMGMEDGLALVKILDALRRKENRPMGADGGVGANPVPKSSINAALQAYNYVRLGRTQWVVNSSRETGDVYQWAYPASEHDARKCKAEIEKRTRIIWDFDVDKMVATARTELERRLICAHNYED</sequence>
<evidence type="ECO:0000256" key="3">
    <source>
        <dbReference type="ARBA" id="ARBA00022827"/>
    </source>
</evidence>
<dbReference type="EMBL" id="LKEA01000030">
    <property type="protein sequence ID" value="ROV97057.1"/>
    <property type="molecule type" value="Genomic_DNA"/>
</dbReference>
<comment type="similarity">
    <text evidence="1">Belongs to the paxM FAD-dependent monooxygenase family.</text>
</comment>
<proteinExistence type="inferred from homology"/>
<dbReference type="OrthoDB" id="417877at2759"/>
<comment type="caution">
    <text evidence="7">The sequence shown here is derived from an EMBL/GenBank/DDBJ whole genome shotgun (WGS) entry which is preliminary data.</text>
</comment>
<keyword evidence="5" id="KW-0812">Transmembrane</keyword>
<keyword evidence="4" id="KW-0560">Oxidoreductase</keyword>
<keyword evidence="3" id="KW-0274">FAD</keyword>
<dbReference type="PANTHER" id="PTHR46720">
    <property type="entry name" value="HYDROXYLASE, PUTATIVE (AFU_ORTHOLOGUE AFUA_3G01460)-RELATED"/>
    <property type="match status" value="1"/>
</dbReference>
<evidence type="ECO:0000256" key="5">
    <source>
        <dbReference type="SAM" id="Phobius"/>
    </source>
</evidence>
<dbReference type="InterPro" id="IPR002938">
    <property type="entry name" value="FAD-bd"/>
</dbReference>
<keyword evidence="8" id="KW-1185">Reference proteome</keyword>
<organism evidence="7 8">
    <name type="scientific">Cytospora schulzeri</name>
    <dbReference type="NCBI Taxonomy" id="448051"/>
    <lineage>
        <taxon>Eukaryota</taxon>
        <taxon>Fungi</taxon>
        <taxon>Dikarya</taxon>
        <taxon>Ascomycota</taxon>
        <taxon>Pezizomycotina</taxon>
        <taxon>Sordariomycetes</taxon>
        <taxon>Sordariomycetidae</taxon>
        <taxon>Diaporthales</taxon>
        <taxon>Cytosporaceae</taxon>
        <taxon>Cytospora</taxon>
    </lineage>
</organism>
<dbReference type="Pfam" id="PF01494">
    <property type="entry name" value="FAD_binding_3"/>
    <property type="match status" value="1"/>
</dbReference>
<evidence type="ECO:0000313" key="8">
    <source>
        <dbReference type="Proteomes" id="UP000283895"/>
    </source>
</evidence>
<dbReference type="SUPFAM" id="SSF54373">
    <property type="entry name" value="FAD-linked reductases, C-terminal domain"/>
    <property type="match status" value="1"/>
</dbReference>
<dbReference type="InterPro" id="IPR036188">
    <property type="entry name" value="FAD/NAD-bd_sf"/>
</dbReference>
<keyword evidence="5" id="KW-0472">Membrane</keyword>
<protein>
    <recommendedName>
        <fullName evidence="6">FAD-binding domain-containing protein</fullName>
    </recommendedName>
</protein>
<dbReference type="GO" id="GO:0044550">
    <property type="term" value="P:secondary metabolite biosynthetic process"/>
    <property type="evidence" value="ECO:0007669"/>
    <property type="project" value="TreeGrafter"/>
</dbReference>
<evidence type="ECO:0000256" key="2">
    <source>
        <dbReference type="ARBA" id="ARBA00022630"/>
    </source>
</evidence>
<name>A0A423W159_9PEZI</name>
<keyword evidence="5" id="KW-1133">Transmembrane helix</keyword>
<feature type="domain" description="FAD-binding" evidence="6">
    <location>
        <begin position="11"/>
        <end position="349"/>
    </location>
</feature>
<evidence type="ECO:0000313" key="7">
    <source>
        <dbReference type="EMBL" id="ROV97057.1"/>
    </source>
</evidence>